<feature type="DNA-binding region" description="Fork-head" evidence="6">
    <location>
        <begin position="40"/>
        <end position="117"/>
    </location>
</feature>
<accession>A0AAF3FGI7</accession>
<evidence type="ECO:0000313" key="9">
    <source>
        <dbReference type="WBParaSite" id="MBELARI_LOCUS6180"/>
    </source>
</evidence>
<name>A0AAF3FGI7_9BILA</name>
<evidence type="ECO:0000313" key="8">
    <source>
        <dbReference type="Proteomes" id="UP000887575"/>
    </source>
</evidence>
<protein>
    <recommendedName>
        <fullName evidence="4">Forkhead box protein fkh-2</fullName>
    </recommendedName>
    <alternativeName>
        <fullName evidence="5">Forkhead transcription factor family member fkh-2</fullName>
    </alternativeName>
</protein>
<reference evidence="9" key="1">
    <citation type="submission" date="2024-02" db="UniProtKB">
        <authorList>
            <consortium name="WormBaseParasite"/>
        </authorList>
    </citation>
    <scope>IDENTIFICATION</scope>
</reference>
<keyword evidence="1 6" id="KW-0238">DNA-binding</keyword>
<keyword evidence="2 6" id="KW-0539">Nucleus</keyword>
<dbReference type="CDD" id="cd00059">
    <property type="entry name" value="FH_FOX"/>
    <property type="match status" value="1"/>
</dbReference>
<dbReference type="WBParaSite" id="MBELARI_LOCUS6180">
    <property type="protein sequence ID" value="MBELARI_LOCUS6180"/>
    <property type="gene ID" value="MBELARI_LOCUS6180"/>
</dbReference>
<evidence type="ECO:0000256" key="1">
    <source>
        <dbReference type="ARBA" id="ARBA00023125"/>
    </source>
</evidence>
<dbReference type="SUPFAM" id="SSF46785">
    <property type="entry name" value="Winged helix' DNA-binding domain"/>
    <property type="match status" value="1"/>
</dbReference>
<sequence length="343" mass="39500">MTELDSSLGQLNWLLAKNNSTTDVSKQKLKIEKNPGPDDKPNCSYSQLIKMAIMDSPEQKITLSGIYQYIANRFPYYRENKNPCWKNSVRHNLSLNKQFVKIDRTEHDTGKGSYWTFVEAEDTKIRFKNSDGQSPKVNPAVKRMFMERDGSRDSQNTEEEDVQFIGEHQPNINPAPTTYSNFYPQPYEFSPYFPTQSVPEVSVQSSDAMMVDESEDDLSGLNLFETHDLSASFKAVYDQIFQNRRPSNTREKEAQIDWLKISLETVGMNYRDEEEMRNIDTRRFISLVSSGMLSSEEDGPQQTFHRSNCQIIGGKGTTLGQLNSHINMDDEIEDDFDWNTLIN</sequence>
<dbReference type="GO" id="GO:0030154">
    <property type="term" value="P:cell differentiation"/>
    <property type="evidence" value="ECO:0007669"/>
    <property type="project" value="TreeGrafter"/>
</dbReference>
<dbReference type="FunFam" id="1.10.10.10:FF:000135">
    <property type="entry name" value="forkhead box protein G1"/>
    <property type="match status" value="1"/>
</dbReference>
<dbReference type="Proteomes" id="UP000887575">
    <property type="component" value="Unassembled WGS sequence"/>
</dbReference>
<dbReference type="InterPro" id="IPR050211">
    <property type="entry name" value="FOX_domain-containing"/>
</dbReference>
<dbReference type="GO" id="GO:0000978">
    <property type="term" value="F:RNA polymerase II cis-regulatory region sequence-specific DNA binding"/>
    <property type="evidence" value="ECO:0007669"/>
    <property type="project" value="TreeGrafter"/>
</dbReference>
<dbReference type="PRINTS" id="PR00053">
    <property type="entry name" value="FORKHEAD"/>
</dbReference>
<comment type="function">
    <text evidence="3">Transcription factor. Plays a role in embryogenesis and later development, perhaps acting redundantly with forkhead protein pes-1.</text>
</comment>
<evidence type="ECO:0000256" key="3">
    <source>
        <dbReference type="ARBA" id="ARBA00056063"/>
    </source>
</evidence>
<proteinExistence type="predicted"/>
<dbReference type="InterPro" id="IPR001766">
    <property type="entry name" value="Fork_head_dom"/>
</dbReference>
<dbReference type="GO" id="GO:0005634">
    <property type="term" value="C:nucleus"/>
    <property type="evidence" value="ECO:0007669"/>
    <property type="project" value="UniProtKB-SubCell"/>
</dbReference>
<dbReference type="Pfam" id="PF00250">
    <property type="entry name" value="Forkhead"/>
    <property type="match status" value="1"/>
</dbReference>
<dbReference type="AlphaFoldDB" id="A0AAF3FGI7"/>
<dbReference type="Gene3D" id="1.10.10.10">
    <property type="entry name" value="Winged helix-like DNA-binding domain superfamily/Winged helix DNA-binding domain"/>
    <property type="match status" value="1"/>
</dbReference>
<keyword evidence="8" id="KW-1185">Reference proteome</keyword>
<dbReference type="PANTHER" id="PTHR11829">
    <property type="entry name" value="FORKHEAD BOX PROTEIN"/>
    <property type="match status" value="1"/>
</dbReference>
<evidence type="ECO:0000259" key="7">
    <source>
        <dbReference type="PROSITE" id="PS50039"/>
    </source>
</evidence>
<dbReference type="PROSITE" id="PS00658">
    <property type="entry name" value="FORK_HEAD_2"/>
    <property type="match status" value="1"/>
</dbReference>
<evidence type="ECO:0000256" key="2">
    <source>
        <dbReference type="ARBA" id="ARBA00023242"/>
    </source>
</evidence>
<dbReference type="GO" id="GO:0000981">
    <property type="term" value="F:DNA-binding transcription factor activity, RNA polymerase II-specific"/>
    <property type="evidence" value="ECO:0007669"/>
    <property type="project" value="TreeGrafter"/>
</dbReference>
<evidence type="ECO:0000256" key="4">
    <source>
        <dbReference type="ARBA" id="ARBA00071019"/>
    </source>
</evidence>
<dbReference type="InterPro" id="IPR030456">
    <property type="entry name" value="TF_fork_head_CS_2"/>
</dbReference>
<organism evidence="8 9">
    <name type="scientific">Mesorhabditis belari</name>
    <dbReference type="NCBI Taxonomy" id="2138241"/>
    <lineage>
        <taxon>Eukaryota</taxon>
        <taxon>Metazoa</taxon>
        <taxon>Ecdysozoa</taxon>
        <taxon>Nematoda</taxon>
        <taxon>Chromadorea</taxon>
        <taxon>Rhabditida</taxon>
        <taxon>Rhabditina</taxon>
        <taxon>Rhabditomorpha</taxon>
        <taxon>Rhabditoidea</taxon>
        <taxon>Rhabditidae</taxon>
        <taxon>Mesorhabditinae</taxon>
        <taxon>Mesorhabditis</taxon>
    </lineage>
</organism>
<dbReference type="InterPro" id="IPR036390">
    <property type="entry name" value="WH_DNA-bd_sf"/>
</dbReference>
<dbReference type="InterPro" id="IPR036388">
    <property type="entry name" value="WH-like_DNA-bd_sf"/>
</dbReference>
<evidence type="ECO:0000256" key="6">
    <source>
        <dbReference type="PROSITE-ProRule" id="PRU00089"/>
    </source>
</evidence>
<dbReference type="PANTHER" id="PTHR11829:SF341">
    <property type="entry name" value="FORK-HEAD DOMAIN-CONTAINING PROTEIN"/>
    <property type="match status" value="1"/>
</dbReference>
<dbReference type="PROSITE" id="PS50039">
    <property type="entry name" value="FORK_HEAD_3"/>
    <property type="match status" value="1"/>
</dbReference>
<feature type="domain" description="Fork-head" evidence="7">
    <location>
        <begin position="40"/>
        <end position="117"/>
    </location>
</feature>
<comment type="subcellular location">
    <subcellularLocation>
        <location evidence="6">Nucleus</location>
    </subcellularLocation>
</comment>
<dbReference type="SMART" id="SM00339">
    <property type="entry name" value="FH"/>
    <property type="match status" value="1"/>
</dbReference>
<evidence type="ECO:0000256" key="5">
    <source>
        <dbReference type="ARBA" id="ARBA00077297"/>
    </source>
</evidence>
<dbReference type="GO" id="GO:0009653">
    <property type="term" value="P:anatomical structure morphogenesis"/>
    <property type="evidence" value="ECO:0007669"/>
    <property type="project" value="TreeGrafter"/>
</dbReference>